<comment type="caution">
    <text evidence="11">The sequence shown here is derived from an EMBL/GenBank/DDBJ whole genome shotgun (WGS) entry which is preliminary data.</text>
</comment>
<dbReference type="SUPFAM" id="SSF69618">
    <property type="entry name" value="HemD-like"/>
    <property type="match status" value="1"/>
</dbReference>
<dbReference type="InterPro" id="IPR036108">
    <property type="entry name" value="4pyrrol_syn_uPrphyn_synt_sf"/>
</dbReference>
<evidence type="ECO:0000256" key="2">
    <source>
        <dbReference type="ARBA" id="ARBA00008133"/>
    </source>
</evidence>
<evidence type="ECO:0000259" key="10">
    <source>
        <dbReference type="Pfam" id="PF02602"/>
    </source>
</evidence>
<evidence type="ECO:0000256" key="3">
    <source>
        <dbReference type="ARBA" id="ARBA00013109"/>
    </source>
</evidence>
<dbReference type="Gene3D" id="3.40.50.10090">
    <property type="match status" value="1"/>
</dbReference>
<evidence type="ECO:0000256" key="5">
    <source>
        <dbReference type="ARBA" id="ARBA00023244"/>
    </source>
</evidence>
<keyword evidence="12" id="KW-1185">Reference proteome</keyword>
<accession>W4VGW1</accession>
<evidence type="ECO:0000256" key="6">
    <source>
        <dbReference type="ARBA" id="ARBA00037589"/>
    </source>
</evidence>
<dbReference type="EC" id="4.2.1.75" evidence="3 9"/>
<evidence type="ECO:0000313" key="11">
    <source>
        <dbReference type="EMBL" id="GAE92650.1"/>
    </source>
</evidence>
<dbReference type="Pfam" id="PF02602">
    <property type="entry name" value="HEM4"/>
    <property type="match status" value="1"/>
</dbReference>
<dbReference type="GO" id="GO:0004852">
    <property type="term" value="F:uroporphyrinogen-III synthase activity"/>
    <property type="evidence" value="ECO:0007669"/>
    <property type="project" value="UniProtKB-UniRule"/>
</dbReference>
<comment type="catalytic activity">
    <reaction evidence="8 9">
        <text>hydroxymethylbilane = uroporphyrinogen III + H2O</text>
        <dbReference type="Rhea" id="RHEA:18965"/>
        <dbReference type="ChEBI" id="CHEBI:15377"/>
        <dbReference type="ChEBI" id="CHEBI:57308"/>
        <dbReference type="ChEBI" id="CHEBI:57845"/>
        <dbReference type="EC" id="4.2.1.75"/>
    </reaction>
</comment>
<dbReference type="AlphaFoldDB" id="W4VGW1"/>
<protein>
    <recommendedName>
        <fullName evidence="7 9">Uroporphyrinogen-III synthase</fullName>
        <ecNumber evidence="3 9">4.2.1.75</ecNumber>
    </recommendedName>
</protein>
<comment type="similarity">
    <text evidence="2 9">Belongs to the uroporphyrinogen-III synthase family.</text>
</comment>
<evidence type="ECO:0000256" key="9">
    <source>
        <dbReference type="RuleBase" id="RU366031"/>
    </source>
</evidence>
<dbReference type="PANTHER" id="PTHR38042:SF1">
    <property type="entry name" value="UROPORPHYRINOGEN-III SYNTHASE, CHLOROPLASTIC"/>
    <property type="match status" value="1"/>
</dbReference>
<comment type="pathway">
    <text evidence="1 9">Porphyrin-containing compound metabolism; protoporphyrin-IX biosynthesis; coproporphyrinogen-III from 5-aminolevulinate: step 3/4.</text>
</comment>
<evidence type="ECO:0000256" key="7">
    <source>
        <dbReference type="ARBA" id="ARBA00040167"/>
    </source>
</evidence>
<feature type="domain" description="Tetrapyrrole biosynthesis uroporphyrinogen III synthase" evidence="10">
    <location>
        <begin position="3"/>
        <end position="125"/>
    </location>
</feature>
<reference evidence="11 12" key="1">
    <citation type="journal article" date="2014" name="Genome Announc.">
        <title>Draft Genome Sequence of the Boron-Tolerant and Moderately Halotolerant Bacterium Gracilibacillus boraciitolerans JCM 21714T.</title>
        <authorList>
            <person name="Ahmed I."/>
            <person name="Oshima K."/>
            <person name="Suda W."/>
            <person name="Kitamura K."/>
            <person name="Iida T."/>
            <person name="Ohmori Y."/>
            <person name="Fujiwara T."/>
            <person name="Hattori M."/>
            <person name="Ohkuma M."/>
        </authorList>
    </citation>
    <scope>NUCLEOTIDE SEQUENCE [LARGE SCALE GENOMIC DNA]</scope>
    <source>
        <strain evidence="11 12">JCM 21714</strain>
    </source>
</reference>
<evidence type="ECO:0000313" key="12">
    <source>
        <dbReference type="Proteomes" id="UP000019102"/>
    </source>
</evidence>
<keyword evidence="4 9" id="KW-0456">Lyase</keyword>
<dbReference type="eggNOG" id="COG1587">
    <property type="taxonomic scope" value="Bacteria"/>
</dbReference>
<evidence type="ECO:0000256" key="4">
    <source>
        <dbReference type="ARBA" id="ARBA00023239"/>
    </source>
</evidence>
<sequence>MVKEFLYTYGKQRIALIAGEKSRPEIPQLLNAADVSFEKIIIYRTIKNEAEKKSLQRTVTHVDAVFFTSPSTVEAFQQFLTIDQFERVRKELVAVAIGETTATSLEHAQFETIIYPGTYTIENMVITYINYLKKR</sequence>
<dbReference type="STRING" id="1298598.JCM21714_1660"/>
<evidence type="ECO:0000256" key="8">
    <source>
        <dbReference type="ARBA" id="ARBA00048617"/>
    </source>
</evidence>
<dbReference type="GO" id="GO:0006780">
    <property type="term" value="P:uroporphyrinogen III biosynthetic process"/>
    <property type="evidence" value="ECO:0007669"/>
    <property type="project" value="UniProtKB-UniRule"/>
</dbReference>
<dbReference type="Proteomes" id="UP000019102">
    <property type="component" value="Unassembled WGS sequence"/>
</dbReference>
<comment type="function">
    <text evidence="6 9">Catalyzes cyclization of the linear tetrapyrrole, hydroxymethylbilane, to the macrocyclic uroporphyrinogen III.</text>
</comment>
<keyword evidence="5 9" id="KW-0627">Porphyrin biosynthesis</keyword>
<gene>
    <name evidence="11" type="ORF">JCM21714_1660</name>
</gene>
<proteinExistence type="inferred from homology"/>
<dbReference type="InterPro" id="IPR039793">
    <property type="entry name" value="UROS/Hem4"/>
</dbReference>
<dbReference type="GO" id="GO:0006782">
    <property type="term" value="P:protoporphyrinogen IX biosynthetic process"/>
    <property type="evidence" value="ECO:0007669"/>
    <property type="project" value="UniProtKB-UniRule"/>
</dbReference>
<dbReference type="InterPro" id="IPR003754">
    <property type="entry name" value="4pyrrol_synth_uPrphyn_synth"/>
</dbReference>
<evidence type="ECO:0000256" key="1">
    <source>
        <dbReference type="ARBA" id="ARBA00004772"/>
    </source>
</evidence>
<dbReference type="EMBL" id="BAVS01000006">
    <property type="protein sequence ID" value="GAE92650.1"/>
    <property type="molecule type" value="Genomic_DNA"/>
</dbReference>
<organism evidence="11 12">
    <name type="scientific">Gracilibacillus boraciitolerans JCM 21714</name>
    <dbReference type="NCBI Taxonomy" id="1298598"/>
    <lineage>
        <taxon>Bacteria</taxon>
        <taxon>Bacillati</taxon>
        <taxon>Bacillota</taxon>
        <taxon>Bacilli</taxon>
        <taxon>Bacillales</taxon>
        <taxon>Bacillaceae</taxon>
        <taxon>Gracilibacillus</taxon>
    </lineage>
</organism>
<name>W4VGW1_9BACI</name>
<dbReference type="CDD" id="cd06578">
    <property type="entry name" value="HemD"/>
    <property type="match status" value="1"/>
</dbReference>
<dbReference type="PANTHER" id="PTHR38042">
    <property type="entry name" value="UROPORPHYRINOGEN-III SYNTHASE, CHLOROPLASTIC"/>
    <property type="match status" value="1"/>
</dbReference>